<dbReference type="EMBL" id="JAKKSL010000001">
    <property type="protein sequence ID" value="MCI2283114.1"/>
    <property type="molecule type" value="Genomic_DNA"/>
</dbReference>
<dbReference type="Proteomes" id="UP001139646">
    <property type="component" value="Unassembled WGS sequence"/>
</dbReference>
<accession>A0ABS9WYS5</accession>
<feature type="domain" description="Co-chaperone DjlA N-terminal" evidence="1">
    <location>
        <begin position="28"/>
        <end position="142"/>
    </location>
</feature>
<gene>
    <name evidence="2" type="ORF">L3081_06520</name>
</gene>
<comment type="caution">
    <text evidence="2">The sequence shown here is derived from an EMBL/GenBank/DDBJ whole genome shotgun (WGS) entry which is preliminary data.</text>
</comment>
<evidence type="ECO:0000313" key="3">
    <source>
        <dbReference type="Proteomes" id="UP001139646"/>
    </source>
</evidence>
<evidence type="ECO:0000313" key="2">
    <source>
        <dbReference type="EMBL" id="MCI2283114.1"/>
    </source>
</evidence>
<dbReference type="CDD" id="cd07313">
    <property type="entry name" value="terB_like_2"/>
    <property type="match status" value="1"/>
</dbReference>
<proteinExistence type="predicted"/>
<name>A0ABS9WYS5_9GAMM</name>
<protein>
    <submittedName>
        <fullName evidence="2">TerB family tellurite resistance protein</fullName>
    </submittedName>
</protein>
<reference evidence="2" key="1">
    <citation type="submission" date="2022-01" db="EMBL/GenBank/DDBJ databases">
        <title>Colwellia maritima, isolated from seawater.</title>
        <authorList>
            <person name="Kristyanto S."/>
            <person name="Jung J."/>
            <person name="Jeon C.O."/>
        </authorList>
    </citation>
    <scope>NUCLEOTIDE SEQUENCE</scope>
    <source>
        <strain evidence="2">MSW7</strain>
    </source>
</reference>
<dbReference type="InterPro" id="IPR007791">
    <property type="entry name" value="DjlA_N"/>
</dbReference>
<sequence>MLNRITDFFNTMLNTESKQTENTVSIEIACAVLLCEVMRADHVFTENEQDELSTILTKQFNLSEPEVTSTLEQAFYLSENANDFYQFTTRVNQHYSLDDRIKIVTLLWQVAYADGELTSIEEHIIRKIADLLHLRHSEYIATKIAAEQFAK</sequence>
<dbReference type="Pfam" id="PF05099">
    <property type="entry name" value="TerB"/>
    <property type="match status" value="1"/>
</dbReference>
<organism evidence="2 3">
    <name type="scientific">Colwellia maritima</name>
    <dbReference type="NCBI Taxonomy" id="2912588"/>
    <lineage>
        <taxon>Bacteria</taxon>
        <taxon>Pseudomonadati</taxon>
        <taxon>Pseudomonadota</taxon>
        <taxon>Gammaproteobacteria</taxon>
        <taxon>Alteromonadales</taxon>
        <taxon>Colwelliaceae</taxon>
        <taxon>Colwellia</taxon>
    </lineage>
</organism>
<evidence type="ECO:0000259" key="1">
    <source>
        <dbReference type="Pfam" id="PF05099"/>
    </source>
</evidence>
<keyword evidence="3" id="KW-1185">Reference proteome</keyword>
<dbReference type="RefSeq" id="WP_242284309.1">
    <property type="nucleotide sequence ID" value="NZ_JAKKSL010000001.1"/>
</dbReference>